<evidence type="ECO:0000256" key="8">
    <source>
        <dbReference type="ARBA" id="ARBA00023136"/>
    </source>
</evidence>
<organism evidence="14">
    <name type="scientific">Eutreptia sp. CCAC 1914B</name>
    <dbReference type="NCBI Taxonomy" id="2979827"/>
    <lineage>
        <taxon>Eukaryota</taxon>
        <taxon>Discoba</taxon>
        <taxon>Euglenozoa</taxon>
        <taxon>Euglenida</taxon>
        <taxon>Spirocuta</taxon>
        <taxon>Euglenophyceae</taxon>
        <taxon>Eutreptiales</taxon>
        <taxon>Eutreptiaceae</taxon>
        <taxon>Eutreptia</taxon>
    </lineage>
</organism>
<comment type="function">
    <text evidence="10">F(1)F(0) ATP synthase produces ATP from ADP in the presence of a proton or sodium gradient. F-type ATPases consist of two structural domains, F(1) containing the extramembraneous catalytic core and F(0) containing the membrane proton channel, linked together by a central stalk and a peripheral stalk. During catalysis, ATP synthesis in the catalytic domain of F(1) is coupled via a rotary mechanism of the central stalk subunits to proton translocation.</text>
</comment>
<dbReference type="GO" id="GO:0015986">
    <property type="term" value="P:proton motive force-driven ATP synthesis"/>
    <property type="evidence" value="ECO:0007669"/>
    <property type="project" value="InterPro"/>
</dbReference>
<name>A0A977K7X2_9EUGL</name>
<evidence type="ECO:0000256" key="12">
    <source>
        <dbReference type="SAM" id="Coils"/>
    </source>
</evidence>
<keyword evidence="9" id="KW-0066">ATP synthesis</keyword>
<evidence type="ECO:0000256" key="1">
    <source>
        <dbReference type="ARBA" id="ARBA00004167"/>
    </source>
</evidence>
<evidence type="ECO:0000313" key="14">
    <source>
        <dbReference type="EMBL" id="UXD06233.1"/>
    </source>
</evidence>
<keyword evidence="12" id="KW-0175">Coiled coil</keyword>
<dbReference type="PANTHER" id="PTHR34264:SF3">
    <property type="entry name" value="ATP SYNTHASE SUBUNIT B, CHLOROPLASTIC"/>
    <property type="match status" value="1"/>
</dbReference>
<feature type="transmembrane region" description="Helical" evidence="13">
    <location>
        <begin position="20"/>
        <end position="38"/>
    </location>
</feature>
<evidence type="ECO:0000256" key="10">
    <source>
        <dbReference type="ARBA" id="ARBA00025198"/>
    </source>
</evidence>
<sequence>MIVLFLFVSEREGFGINTNILETNVLNLAVVVAILVYFGKDILRDSLKTRKENILKNIQDSVEKKMQAVDNLNSATLQFENAKLKANEIRSQGIIVAKQNSEKLLQNMQESIKRLEDTKNFTIRFEEEKAITEVVRYVNF</sequence>
<reference evidence="14" key="1">
    <citation type="submission" date="2021-09" db="EMBL/GenBank/DDBJ databases">
        <authorList>
            <person name="Maciszewski K."/>
            <person name="Dabbagh N."/>
            <person name="Preisfeld A."/>
            <person name="Karnkowska A."/>
        </authorList>
    </citation>
    <scope>NUCLEOTIDE SEQUENCE</scope>
</reference>
<dbReference type="CDD" id="cd06503">
    <property type="entry name" value="ATP-synt_Fo_b"/>
    <property type="match status" value="1"/>
</dbReference>
<keyword evidence="8 13" id="KW-0472">Membrane</keyword>
<evidence type="ECO:0000256" key="9">
    <source>
        <dbReference type="ARBA" id="ARBA00023310"/>
    </source>
</evidence>
<evidence type="ECO:0000256" key="6">
    <source>
        <dbReference type="ARBA" id="ARBA00022989"/>
    </source>
</evidence>
<proteinExistence type="inferred from homology"/>
<evidence type="ECO:0000256" key="13">
    <source>
        <dbReference type="SAM" id="Phobius"/>
    </source>
</evidence>
<dbReference type="AlphaFoldDB" id="A0A977K7X2"/>
<accession>A0A977K7X2</accession>
<keyword evidence="14" id="KW-0150">Chloroplast</keyword>
<keyword evidence="7 11" id="KW-0406">Ion transport</keyword>
<evidence type="ECO:0000256" key="11">
    <source>
        <dbReference type="RuleBase" id="RU003848"/>
    </source>
</evidence>
<evidence type="ECO:0000256" key="3">
    <source>
        <dbReference type="ARBA" id="ARBA00022547"/>
    </source>
</evidence>
<reference evidence="14" key="2">
    <citation type="journal article" date="2022" name="Mol. Phylogenet. Evol.">
        <title>Maturyoshka: A maturase inside a maturase, and other peculiarities of the novel chloroplast genomes of marine euglenophytes.</title>
        <authorList>
            <person name="Maciszewski K."/>
            <person name="Dabbagh N."/>
            <person name="Preisfeld A."/>
            <person name="Karnkowska A."/>
        </authorList>
    </citation>
    <scope>NUCLEOTIDE SEQUENCE</scope>
</reference>
<protein>
    <submittedName>
        <fullName evidence="14">ATP synthase CF0 subunit I</fullName>
    </submittedName>
</protein>
<evidence type="ECO:0000256" key="2">
    <source>
        <dbReference type="ARBA" id="ARBA00022448"/>
    </source>
</evidence>
<evidence type="ECO:0000256" key="4">
    <source>
        <dbReference type="ARBA" id="ARBA00022692"/>
    </source>
</evidence>
<dbReference type="EMBL" id="OK136183">
    <property type="protein sequence ID" value="UXD06233.1"/>
    <property type="molecule type" value="Genomic_DNA"/>
</dbReference>
<dbReference type="GO" id="GO:0015078">
    <property type="term" value="F:proton transmembrane transporter activity"/>
    <property type="evidence" value="ECO:0007669"/>
    <property type="project" value="InterPro"/>
</dbReference>
<feature type="coiled-coil region" evidence="12">
    <location>
        <begin position="55"/>
        <end position="118"/>
    </location>
</feature>
<keyword evidence="14" id="KW-0934">Plastid</keyword>
<evidence type="ECO:0000256" key="7">
    <source>
        <dbReference type="ARBA" id="ARBA00023065"/>
    </source>
</evidence>
<keyword evidence="5 11" id="KW-0375">Hydrogen ion transport</keyword>
<dbReference type="Pfam" id="PF00430">
    <property type="entry name" value="ATP-synt_B"/>
    <property type="match status" value="1"/>
</dbReference>
<evidence type="ECO:0000256" key="5">
    <source>
        <dbReference type="ARBA" id="ARBA00022781"/>
    </source>
</evidence>
<keyword evidence="2 11" id="KW-0813">Transport</keyword>
<dbReference type="GO" id="GO:0045259">
    <property type="term" value="C:proton-transporting ATP synthase complex"/>
    <property type="evidence" value="ECO:0007669"/>
    <property type="project" value="UniProtKB-KW"/>
</dbReference>
<dbReference type="InterPro" id="IPR002146">
    <property type="entry name" value="ATP_synth_b/b'su_bac/chlpt"/>
</dbReference>
<comment type="similarity">
    <text evidence="11">Belongs to the ATPase B chain family.</text>
</comment>
<keyword evidence="4 11" id="KW-0812">Transmembrane</keyword>
<dbReference type="PANTHER" id="PTHR34264">
    <property type="entry name" value="ATP SYNTHASE SUBUNIT B, CHLOROPLASTIC"/>
    <property type="match status" value="1"/>
</dbReference>
<keyword evidence="3 11" id="KW-0138">CF(0)</keyword>
<geneLocation type="chloroplast" evidence="14"/>
<comment type="subcellular location">
    <subcellularLocation>
        <location evidence="1">Membrane</location>
        <topology evidence="1">Single-pass membrane protein</topology>
    </subcellularLocation>
</comment>
<keyword evidence="6 13" id="KW-1133">Transmembrane helix</keyword>